<reference evidence="2 3" key="1">
    <citation type="journal article" date="2019" name="Int. J. Syst. Evol. Microbiol.">
        <title>The Global Catalogue of Microorganisms (GCM) 10K type strain sequencing project: providing services to taxonomists for standard genome sequencing and annotation.</title>
        <authorList>
            <consortium name="The Broad Institute Genomics Platform"/>
            <consortium name="The Broad Institute Genome Sequencing Center for Infectious Disease"/>
            <person name="Wu L."/>
            <person name="Ma J."/>
        </authorList>
    </citation>
    <scope>NUCLEOTIDE SEQUENCE [LARGE SCALE GENOMIC DNA]</scope>
    <source>
        <strain evidence="2 3">CGMCC 1.10387</strain>
    </source>
</reference>
<feature type="domain" description="Halobacterial output" evidence="1">
    <location>
        <begin position="11"/>
        <end position="74"/>
    </location>
</feature>
<evidence type="ECO:0000259" key="1">
    <source>
        <dbReference type="Pfam" id="PF18545"/>
    </source>
</evidence>
<comment type="caution">
    <text evidence="2">The sequence shown here is derived from an EMBL/GenBank/DDBJ whole genome shotgun (WGS) entry which is preliminary data.</text>
</comment>
<protein>
    <submittedName>
        <fullName evidence="2">HalOD1 output domain-containing protein</fullName>
    </submittedName>
</protein>
<dbReference type="EMBL" id="JBHUDP010000002">
    <property type="protein sequence ID" value="MFD1685719.1"/>
    <property type="molecule type" value="Genomic_DNA"/>
</dbReference>
<proteinExistence type="predicted"/>
<organism evidence="2 3">
    <name type="scientific">Halobellus litoreus</name>
    <dbReference type="NCBI Taxonomy" id="755310"/>
    <lineage>
        <taxon>Archaea</taxon>
        <taxon>Methanobacteriati</taxon>
        <taxon>Methanobacteriota</taxon>
        <taxon>Stenosarchaea group</taxon>
        <taxon>Halobacteria</taxon>
        <taxon>Halobacteriales</taxon>
        <taxon>Haloferacaceae</taxon>
        <taxon>Halobellus</taxon>
    </lineage>
</organism>
<dbReference type="Proteomes" id="UP001597092">
    <property type="component" value="Unassembled WGS sequence"/>
</dbReference>
<accession>A0ABD6DWP6</accession>
<sequence>MESTLGTGEPTSLAVEIVQKVAQVEGEDAIDLPPLSEAVDIDAVERLAQTEGARIEFRYLTYEVVVEAGTVTVNER</sequence>
<keyword evidence="3" id="KW-1185">Reference proteome</keyword>
<name>A0ABD6DWP6_9EURY</name>
<evidence type="ECO:0000313" key="2">
    <source>
        <dbReference type="EMBL" id="MFD1685719.1"/>
    </source>
</evidence>
<dbReference type="AlphaFoldDB" id="A0ABD6DWP6"/>
<dbReference type="InterPro" id="IPR040624">
    <property type="entry name" value="HalOD1"/>
</dbReference>
<evidence type="ECO:0000313" key="3">
    <source>
        <dbReference type="Proteomes" id="UP001597092"/>
    </source>
</evidence>
<gene>
    <name evidence="2" type="ORF">ACFSAS_08860</name>
</gene>
<dbReference type="Pfam" id="PF18545">
    <property type="entry name" value="HalOD1"/>
    <property type="match status" value="1"/>
</dbReference>
<dbReference type="RefSeq" id="WP_256306209.1">
    <property type="nucleotide sequence ID" value="NZ_JANHAW010000001.1"/>
</dbReference>